<protein>
    <submittedName>
        <fullName evidence="1">Uncharacterized protein</fullName>
    </submittedName>
</protein>
<keyword evidence="2" id="KW-1185">Reference proteome</keyword>
<dbReference type="Proteomes" id="UP000011134">
    <property type="component" value="Unassembled WGS sequence"/>
</dbReference>
<sequence length="68" mass="7717">MLKDDIEFLFAFVCSALHGYCRRVIQRVCWGSNANLYSSGQTVFVIWCWESTSGERPLLKAVDAINSL</sequence>
<name>L8JJI5_9GAMM</name>
<proteinExistence type="predicted"/>
<reference evidence="1 2" key="1">
    <citation type="submission" date="2012-12" db="EMBL/GenBank/DDBJ databases">
        <title>Genome Assembly of Photobacterium sp. AK15.</title>
        <authorList>
            <person name="Khatri I."/>
            <person name="Vaidya B."/>
            <person name="Srinivas T.N.R."/>
            <person name="Subramanian S."/>
            <person name="Pinnaka A."/>
        </authorList>
    </citation>
    <scope>NUCLEOTIDE SEQUENCE [LARGE SCALE GENOMIC DNA]</scope>
    <source>
        <strain evidence="1 2">AK15</strain>
    </source>
</reference>
<dbReference type="PATRIC" id="fig|1056511.3.peg.600"/>
<dbReference type="EMBL" id="AMZO01000002">
    <property type="protein sequence ID" value="ELR67597.1"/>
    <property type="molecule type" value="Genomic_DNA"/>
</dbReference>
<comment type="caution">
    <text evidence="1">The sequence shown here is derived from an EMBL/GenBank/DDBJ whole genome shotgun (WGS) entry which is preliminary data.</text>
</comment>
<organism evidence="1 2">
    <name type="scientific">Photobacterium marinum</name>
    <dbReference type="NCBI Taxonomy" id="1056511"/>
    <lineage>
        <taxon>Bacteria</taxon>
        <taxon>Pseudomonadati</taxon>
        <taxon>Pseudomonadota</taxon>
        <taxon>Gammaproteobacteria</taxon>
        <taxon>Vibrionales</taxon>
        <taxon>Vibrionaceae</taxon>
        <taxon>Photobacterium</taxon>
    </lineage>
</organism>
<evidence type="ECO:0000313" key="2">
    <source>
        <dbReference type="Proteomes" id="UP000011134"/>
    </source>
</evidence>
<dbReference type="AlphaFoldDB" id="L8JJI5"/>
<accession>L8JJI5</accession>
<gene>
    <name evidence="1" type="ORF">C942_01527</name>
</gene>
<evidence type="ECO:0000313" key="1">
    <source>
        <dbReference type="EMBL" id="ELR67597.1"/>
    </source>
</evidence>